<feature type="active site" evidence="7">
    <location>
        <position position="200"/>
    </location>
</feature>
<keyword evidence="10" id="KW-1185">Reference proteome</keyword>
<dbReference type="SUPFAM" id="SSF55048">
    <property type="entry name" value="Probable ACP-binding domain of malonyl-CoA ACP transacylase"/>
    <property type="match status" value="1"/>
</dbReference>
<dbReference type="KEGG" id="cthi:THC_1737"/>
<keyword evidence="4 6" id="KW-0012">Acyltransferase</keyword>
<dbReference type="STRING" id="1653476.THC_1737"/>
<reference evidence="10" key="2">
    <citation type="journal article" date="2016" name="Int. J. Syst. Evol. Microbiol.">
        <title>Caldimicrobium thiodismutans sp. nov., a sulfur-disproportionating bacterium isolated from a hot spring.</title>
        <authorList>
            <person name="Kojima H."/>
            <person name="Umezawa K."/>
            <person name="Fukui M."/>
        </authorList>
    </citation>
    <scope>NUCLEOTIDE SEQUENCE [LARGE SCALE GENOMIC DNA]</scope>
    <source>
        <strain evidence="10">TF1</strain>
    </source>
</reference>
<dbReference type="GO" id="GO:0006633">
    <property type="term" value="P:fatty acid biosynthetic process"/>
    <property type="evidence" value="ECO:0007669"/>
    <property type="project" value="TreeGrafter"/>
</dbReference>
<evidence type="ECO:0000259" key="8">
    <source>
        <dbReference type="SMART" id="SM00827"/>
    </source>
</evidence>
<dbReference type="GO" id="GO:0005829">
    <property type="term" value="C:cytosol"/>
    <property type="evidence" value="ECO:0007669"/>
    <property type="project" value="TreeGrafter"/>
</dbReference>
<evidence type="ECO:0000256" key="3">
    <source>
        <dbReference type="ARBA" id="ARBA00022679"/>
    </source>
</evidence>
<dbReference type="InterPro" id="IPR016036">
    <property type="entry name" value="Malonyl_transacylase_ACP-bd"/>
</dbReference>
<keyword evidence="3 6" id="KW-0808">Transferase</keyword>
<gene>
    <name evidence="9" type="ORF">THC_1737</name>
</gene>
<dbReference type="InterPro" id="IPR014043">
    <property type="entry name" value="Acyl_transferase_dom"/>
</dbReference>
<dbReference type="SMART" id="SM00827">
    <property type="entry name" value="PKS_AT"/>
    <property type="match status" value="1"/>
</dbReference>
<dbReference type="Gene3D" id="3.40.366.10">
    <property type="entry name" value="Malonyl-Coenzyme A Acyl Carrier Protein, domain 2"/>
    <property type="match status" value="1"/>
</dbReference>
<feature type="domain" description="Malonyl-CoA:ACP transacylase (MAT)" evidence="8">
    <location>
        <begin position="5"/>
        <end position="303"/>
    </location>
</feature>
<dbReference type="InterPro" id="IPR016035">
    <property type="entry name" value="Acyl_Trfase/lysoPLipase"/>
</dbReference>
<protein>
    <recommendedName>
        <fullName evidence="2 6">Malonyl CoA-acyl carrier protein transacylase</fullName>
        <ecNumber evidence="1 6">2.3.1.39</ecNumber>
    </recommendedName>
</protein>
<dbReference type="InterPro" id="IPR001227">
    <property type="entry name" value="Ac_transferase_dom_sf"/>
</dbReference>
<dbReference type="SUPFAM" id="SSF52151">
    <property type="entry name" value="FabD/lysophospholipase-like"/>
    <property type="match status" value="1"/>
</dbReference>
<dbReference type="PANTHER" id="PTHR42681:SF1">
    <property type="entry name" value="MALONYL-COA-ACYL CARRIER PROTEIN TRANSACYLASE, MITOCHONDRIAL"/>
    <property type="match status" value="1"/>
</dbReference>
<organism evidence="9 10">
    <name type="scientific">Caldimicrobium thiodismutans</name>
    <dbReference type="NCBI Taxonomy" id="1653476"/>
    <lineage>
        <taxon>Bacteria</taxon>
        <taxon>Pseudomonadati</taxon>
        <taxon>Thermodesulfobacteriota</taxon>
        <taxon>Thermodesulfobacteria</taxon>
        <taxon>Thermodesulfobacteriales</taxon>
        <taxon>Thermodesulfobacteriaceae</taxon>
        <taxon>Caldimicrobium</taxon>
    </lineage>
</organism>
<proteinExistence type="inferred from homology"/>
<dbReference type="EC" id="2.3.1.39" evidence="1 6"/>
<dbReference type="InterPro" id="IPR050858">
    <property type="entry name" value="Mal-CoA-ACP_Trans/PKS_FabD"/>
</dbReference>
<evidence type="ECO:0000313" key="9">
    <source>
        <dbReference type="EMBL" id="BAU24097.1"/>
    </source>
</evidence>
<evidence type="ECO:0000256" key="6">
    <source>
        <dbReference type="PIRNR" id="PIRNR000446"/>
    </source>
</evidence>
<feature type="active site" evidence="7">
    <location>
        <position position="94"/>
    </location>
</feature>
<name>A0A0U5AT93_9BACT</name>
<dbReference type="PANTHER" id="PTHR42681">
    <property type="entry name" value="MALONYL-COA-ACYL CARRIER PROTEIN TRANSACYLASE, MITOCHONDRIAL"/>
    <property type="match status" value="1"/>
</dbReference>
<dbReference type="OrthoDB" id="9808564at2"/>
<dbReference type="AlphaFoldDB" id="A0A0U5AT93"/>
<dbReference type="Proteomes" id="UP000068196">
    <property type="component" value="Chromosome"/>
</dbReference>
<evidence type="ECO:0000313" key="10">
    <source>
        <dbReference type="Proteomes" id="UP000068196"/>
    </source>
</evidence>
<dbReference type="InterPro" id="IPR024925">
    <property type="entry name" value="Malonyl_CoA-ACP_transAc"/>
</dbReference>
<dbReference type="PATRIC" id="fig|1653476.3.peg.1813"/>
<evidence type="ECO:0000256" key="5">
    <source>
        <dbReference type="ARBA" id="ARBA00048462"/>
    </source>
</evidence>
<dbReference type="PIRSF" id="PIRSF000446">
    <property type="entry name" value="Mct"/>
    <property type="match status" value="1"/>
</dbReference>
<dbReference type="Pfam" id="PF00698">
    <property type="entry name" value="Acyl_transf_1"/>
    <property type="match status" value="1"/>
</dbReference>
<dbReference type="RefSeq" id="WP_068516249.1">
    <property type="nucleotide sequence ID" value="NZ_AP014945.1"/>
</dbReference>
<dbReference type="NCBIfam" id="TIGR00128">
    <property type="entry name" value="fabD"/>
    <property type="match status" value="1"/>
</dbReference>
<dbReference type="InterPro" id="IPR004410">
    <property type="entry name" value="Malonyl_CoA-ACP_transAc_FabD"/>
</dbReference>
<dbReference type="EMBL" id="AP014945">
    <property type="protein sequence ID" value="BAU24097.1"/>
    <property type="molecule type" value="Genomic_DNA"/>
</dbReference>
<dbReference type="Gene3D" id="3.30.70.250">
    <property type="entry name" value="Malonyl-CoA ACP transacylase, ACP-binding"/>
    <property type="match status" value="1"/>
</dbReference>
<evidence type="ECO:0000256" key="1">
    <source>
        <dbReference type="ARBA" id="ARBA00013258"/>
    </source>
</evidence>
<evidence type="ECO:0000256" key="7">
    <source>
        <dbReference type="PIRSR" id="PIRSR000446-1"/>
    </source>
</evidence>
<sequence>MLALVFPGQGSQYLGMGKDFWEASSKAKEIFSLAEELTGIPVKRLVFEGPLEELTLTENLQVSLTTVNIVIFEALKANLEEKFKHLVSFNAGHSLGEFSALYASSVLSLEDTLKAVKKRGELMGKAGGDKASGMYAILNFSEERLKEIISQTKGLVIISNYNSPRQLVISGEEQAITEVAEAAKSKGAKVVRLKVSAGFHSPLMESAEREFAGLLDTLNFRDAQIPVVSNVSAQAEKSGESLKELMKRQMTSPVRWIEVIEFIYAQGVSTFVEIGPKQVLKGLISQILQDRPFKCYNVENLKDLENLLKDLL</sequence>
<comment type="similarity">
    <text evidence="6">Belongs to the fabD family.</text>
</comment>
<evidence type="ECO:0000256" key="2">
    <source>
        <dbReference type="ARBA" id="ARBA00018953"/>
    </source>
</evidence>
<reference evidence="9 10" key="1">
    <citation type="journal article" date="2016" name="Int. J. Syst. Evol. Microbiol.">
        <title>Caldimicrobium thiodismutans sp. nov., a sulfur-disproportionating bacterium isolated from a hot spring, and emended description of the genus Caldimicrobium.</title>
        <authorList>
            <person name="Kojima H."/>
            <person name="Umezawa K."/>
            <person name="Fukui M."/>
        </authorList>
    </citation>
    <scope>NUCLEOTIDE SEQUENCE [LARGE SCALE GENOMIC DNA]</scope>
    <source>
        <strain evidence="9 10">TF1</strain>
    </source>
</reference>
<evidence type="ECO:0000256" key="4">
    <source>
        <dbReference type="ARBA" id="ARBA00023315"/>
    </source>
</evidence>
<comment type="catalytic activity">
    <reaction evidence="5 6">
        <text>holo-[ACP] + malonyl-CoA = malonyl-[ACP] + CoA</text>
        <dbReference type="Rhea" id="RHEA:41792"/>
        <dbReference type="Rhea" id="RHEA-COMP:9623"/>
        <dbReference type="Rhea" id="RHEA-COMP:9685"/>
        <dbReference type="ChEBI" id="CHEBI:57287"/>
        <dbReference type="ChEBI" id="CHEBI:57384"/>
        <dbReference type="ChEBI" id="CHEBI:64479"/>
        <dbReference type="ChEBI" id="CHEBI:78449"/>
        <dbReference type="EC" id="2.3.1.39"/>
    </reaction>
</comment>
<dbReference type="GO" id="GO:0004314">
    <property type="term" value="F:[acyl-carrier-protein] S-malonyltransferase activity"/>
    <property type="evidence" value="ECO:0007669"/>
    <property type="project" value="UniProtKB-EC"/>
</dbReference>
<accession>A0A0U5AT93</accession>